<name>A0ABV0TNK8_9TELE</name>
<evidence type="ECO:0000313" key="2">
    <source>
        <dbReference type="Proteomes" id="UP001482620"/>
    </source>
</evidence>
<proteinExistence type="predicted"/>
<protein>
    <submittedName>
        <fullName evidence="1">Uncharacterized protein</fullName>
    </submittedName>
</protein>
<comment type="caution">
    <text evidence="1">The sequence shown here is derived from an EMBL/GenBank/DDBJ whole genome shotgun (WGS) entry which is preliminary data.</text>
</comment>
<accession>A0ABV0TNK8</accession>
<sequence>MPDQSLQPQTQLVSGYFLVGTKQDSWRHSTFFYLWMVLSPSVSGCRELNLREYLSVYSLGLKNTLCSRSFVCRMSQYNSDVKIITEVYTFASIPSNRNNKNSLKFRQQADDT</sequence>
<gene>
    <name evidence="1" type="ORF">ILYODFUR_032348</name>
</gene>
<evidence type="ECO:0000313" key="1">
    <source>
        <dbReference type="EMBL" id="MEQ2234495.1"/>
    </source>
</evidence>
<dbReference type="EMBL" id="JAHRIQ010039982">
    <property type="protein sequence ID" value="MEQ2234495.1"/>
    <property type="molecule type" value="Genomic_DNA"/>
</dbReference>
<organism evidence="1 2">
    <name type="scientific">Ilyodon furcidens</name>
    <name type="common">goldbreast splitfin</name>
    <dbReference type="NCBI Taxonomy" id="33524"/>
    <lineage>
        <taxon>Eukaryota</taxon>
        <taxon>Metazoa</taxon>
        <taxon>Chordata</taxon>
        <taxon>Craniata</taxon>
        <taxon>Vertebrata</taxon>
        <taxon>Euteleostomi</taxon>
        <taxon>Actinopterygii</taxon>
        <taxon>Neopterygii</taxon>
        <taxon>Teleostei</taxon>
        <taxon>Neoteleostei</taxon>
        <taxon>Acanthomorphata</taxon>
        <taxon>Ovalentaria</taxon>
        <taxon>Atherinomorphae</taxon>
        <taxon>Cyprinodontiformes</taxon>
        <taxon>Goodeidae</taxon>
        <taxon>Ilyodon</taxon>
    </lineage>
</organism>
<dbReference type="Proteomes" id="UP001482620">
    <property type="component" value="Unassembled WGS sequence"/>
</dbReference>
<keyword evidence="2" id="KW-1185">Reference proteome</keyword>
<reference evidence="1 2" key="1">
    <citation type="submission" date="2021-06" db="EMBL/GenBank/DDBJ databases">
        <authorList>
            <person name="Palmer J.M."/>
        </authorList>
    </citation>
    <scope>NUCLEOTIDE SEQUENCE [LARGE SCALE GENOMIC DNA]</scope>
    <source>
        <strain evidence="2">if_2019</strain>
        <tissue evidence="1">Muscle</tissue>
    </source>
</reference>